<evidence type="ECO:0000259" key="2">
    <source>
        <dbReference type="PROSITE" id="PS51462"/>
    </source>
</evidence>
<dbReference type="PROSITE" id="PS51462">
    <property type="entry name" value="NUDIX"/>
    <property type="match status" value="1"/>
</dbReference>
<dbReference type="PANTHER" id="PTHR43736:SF1">
    <property type="entry name" value="DIHYDRONEOPTERIN TRIPHOSPHATE DIPHOSPHATASE"/>
    <property type="match status" value="1"/>
</dbReference>
<dbReference type="InterPro" id="IPR015797">
    <property type="entry name" value="NUDIX_hydrolase-like_dom_sf"/>
</dbReference>
<evidence type="ECO:0000313" key="4">
    <source>
        <dbReference type="Proteomes" id="UP000663505"/>
    </source>
</evidence>
<protein>
    <submittedName>
        <fullName evidence="3">NUDIX domain-containing protein</fullName>
    </submittedName>
</protein>
<dbReference type="RefSeq" id="WP_206658528.1">
    <property type="nucleotide sequence ID" value="NZ_CP071182.1"/>
</dbReference>
<accession>A0A9X7Z843</accession>
<dbReference type="AlphaFoldDB" id="A0A9X7Z843"/>
<proteinExistence type="inferred from homology"/>
<dbReference type="Pfam" id="PF00293">
    <property type="entry name" value="NUDIX"/>
    <property type="match status" value="1"/>
</dbReference>
<evidence type="ECO:0000256" key="1">
    <source>
        <dbReference type="ARBA" id="ARBA00005582"/>
    </source>
</evidence>
<dbReference type="Gene3D" id="3.90.79.10">
    <property type="entry name" value="Nucleoside Triphosphate Pyrophosphohydrolase"/>
    <property type="match status" value="1"/>
</dbReference>
<feature type="domain" description="Nudix hydrolase" evidence="2">
    <location>
        <begin position="4"/>
        <end position="136"/>
    </location>
</feature>
<dbReference type="InterPro" id="IPR000086">
    <property type="entry name" value="NUDIX_hydrolase_dom"/>
</dbReference>
<dbReference type="KEGG" id="afx:JZ786_10015"/>
<dbReference type="Proteomes" id="UP000663505">
    <property type="component" value="Chromosome"/>
</dbReference>
<evidence type="ECO:0000313" key="3">
    <source>
        <dbReference type="EMBL" id="QSO49217.1"/>
    </source>
</evidence>
<dbReference type="EMBL" id="CP071182">
    <property type="protein sequence ID" value="QSO49217.1"/>
    <property type="molecule type" value="Genomic_DNA"/>
</dbReference>
<organism evidence="3 4">
    <name type="scientific">Alicyclobacillus mengziensis</name>
    <dbReference type="NCBI Taxonomy" id="2931921"/>
    <lineage>
        <taxon>Bacteria</taxon>
        <taxon>Bacillati</taxon>
        <taxon>Bacillota</taxon>
        <taxon>Bacilli</taxon>
        <taxon>Bacillales</taxon>
        <taxon>Alicyclobacillaceae</taxon>
        <taxon>Alicyclobacillus</taxon>
    </lineage>
</organism>
<reference evidence="3 4" key="1">
    <citation type="submission" date="2021-02" db="EMBL/GenBank/DDBJ databases">
        <title>Alicyclobacillus curvatus sp. nov. and Alicyclobacillus mengziensis sp. nov., two acidophilic bacteria isolated from acid mine drainage.</title>
        <authorList>
            <person name="Huang Y."/>
        </authorList>
    </citation>
    <scope>NUCLEOTIDE SEQUENCE [LARGE SCALE GENOMIC DNA]</scope>
    <source>
        <strain evidence="3 4">S30H14</strain>
    </source>
</reference>
<dbReference type="SUPFAM" id="SSF55811">
    <property type="entry name" value="Nudix"/>
    <property type="match status" value="1"/>
</dbReference>
<name>A0A9X7Z843_9BACL</name>
<comment type="similarity">
    <text evidence="1">Belongs to the Nudix hydrolase family.</text>
</comment>
<dbReference type="PANTHER" id="PTHR43736">
    <property type="entry name" value="ADP-RIBOSE PYROPHOSPHATASE"/>
    <property type="match status" value="1"/>
</dbReference>
<sequence>MLNSIRVMTSAYLFYGDSVLLMQRSPRKKFMPNVWAAVGGHVEPGEHGDLLQSCLREIAEETGIQPSQLNGLSLRYVLLRQRNKELRQQFVYFGTTTTADIGSTDEGTLHWIPYHEVFNRRMTDSNRLMLEHYFGNTDDKQIWVGTLQGVNGGAVVRWAPMSDWG</sequence>
<keyword evidence="4" id="KW-1185">Reference proteome</keyword>
<gene>
    <name evidence="3" type="ORF">JZ786_10015</name>
</gene>